<feature type="non-terminal residue" evidence="1">
    <location>
        <position position="28"/>
    </location>
</feature>
<protein>
    <submittedName>
        <fullName evidence="1">Uncharacterized protein</fullName>
    </submittedName>
</protein>
<dbReference type="Proteomes" id="UP000265520">
    <property type="component" value="Unassembled WGS sequence"/>
</dbReference>
<organism evidence="1 2">
    <name type="scientific">Trifolium medium</name>
    <dbReference type="NCBI Taxonomy" id="97028"/>
    <lineage>
        <taxon>Eukaryota</taxon>
        <taxon>Viridiplantae</taxon>
        <taxon>Streptophyta</taxon>
        <taxon>Embryophyta</taxon>
        <taxon>Tracheophyta</taxon>
        <taxon>Spermatophyta</taxon>
        <taxon>Magnoliopsida</taxon>
        <taxon>eudicotyledons</taxon>
        <taxon>Gunneridae</taxon>
        <taxon>Pentapetalae</taxon>
        <taxon>rosids</taxon>
        <taxon>fabids</taxon>
        <taxon>Fabales</taxon>
        <taxon>Fabaceae</taxon>
        <taxon>Papilionoideae</taxon>
        <taxon>50 kb inversion clade</taxon>
        <taxon>NPAAA clade</taxon>
        <taxon>Hologalegina</taxon>
        <taxon>IRL clade</taxon>
        <taxon>Trifolieae</taxon>
        <taxon>Trifolium</taxon>
    </lineage>
</organism>
<name>A0A392U4U4_9FABA</name>
<proteinExistence type="predicted"/>
<reference evidence="1 2" key="1">
    <citation type="journal article" date="2018" name="Front. Plant Sci.">
        <title>Red Clover (Trifolium pratense) and Zigzag Clover (T. medium) - A Picture of Genomic Similarities and Differences.</title>
        <authorList>
            <person name="Dluhosova J."/>
            <person name="Istvanek J."/>
            <person name="Nedelnik J."/>
            <person name="Repkova J."/>
        </authorList>
    </citation>
    <scope>NUCLEOTIDE SEQUENCE [LARGE SCALE GENOMIC DNA]</scope>
    <source>
        <strain evidence="2">cv. 10/8</strain>
        <tissue evidence="1">Leaf</tissue>
    </source>
</reference>
<keyword evidence="2" id="KW-1185">Reference proteome</keyword>
<evidence type="ECO:0000313" key="1">
    <source>
        <dbReference type="EMBL" id="MCI67406.1"/>
    </source>
</evidence>
<sequence>MPLTVVYDVAPLKVSLFAWVRYYVPEDV</sequence>
<accession>A0A392U4U4</accession>
<evidence type="ECO:0000313" key="2">
    <source>
        <dbReference type="Proteomes" id="UP000265520"/>
    </source>
</evidence>
<dbReference type="EMBL" id="LXQA010716259">
    <property type="protein sequence ID" value="MCI67406.1"/>
    <property type="molecule type" value="Genomic_DNA"/>
</dbReference>
<dbReference type="AlphaFoldDB" id="A0A392U4U4"/>
<comment type="caution">
    <text evidence="1">The sequence shown here is derived from an EMBL/GenBank/DDBJ whole genome shotgun (WGS) entry which is preliminary data.</text>
</comment>